<comment type="caution">
    <text evidence="2">The sequence shown here is derived from an EMBL/GenBank/DDBJ whole genome shotgun (WGS) entry which is preliminary data.</text>
</comment>
<dbReference type="EMBL" id="BAAABM010000070">
    <property type="protein sequence ID" value="GAA0370988.1"/>
    <property type="molecule type" value="Genomic_DNA"/>
</dbReference>
<evidence type="ECO:0000313" key="2">
    <source>
        <dbReference type="EMBL" id="GAA0370988.1"/>
    </source>
</evidence>
<sequence>MGRRQVLTAVTLFFITLGKRIPARRESAGQEAATGASATEPLAEA</sequence>
<reference evidence="2 3" key="1">
    <citation type="journal article" date="2019" name="Int. J. Syst. Evol. Microbiol.">
        <title>The Global Catalogue of Microorganisms (GCM) 10K type strain sequencing project: providing services to taxonomists for standard genome sequencing and annotation.</title>
        <authorList>
            <consortium name="The Broad Institute Genomics Platform"/>
            <consortium name="The Broad Institute Genome Sequencing Center for Infectious Disease"/>
            <person name="Wu L."/>
            <person name="Ma J."/>
        </authorList>
    </citation>
    <scope>NUCLEOTIDE SEQUENCE [LARGE SCALE GENOMIC DNA]</scope>
    <source>
        <strain evidence="2 3">JCM 3146</strain>
    </source>
</reference>
<evidence type="ECO:0000256" key="1">
    <source>
        <dbReference type="SAM" id="MobiDB-lite"/>
    </source>
</evidence>
<proteinExistence type="predicted"/>
<accession>A0ABN0XRN0</accession>
<keyword evidence="3" id="KW-1185">Reference proteome</keyword>
<feature type="region of interest" description="Disordered" evidence="1">
    <location>
        <begin position="24"/>
        <end position="45"/>
    </location>
</feature>
<evidence type="ECO:0000313" key="3">
    <source>
        <dbReference type="Proteomes" id="UP001501822"/>
    </source>
</evidence>
<protein>
    <submittedName>
        <fullName evidence="2">Uncharacterized protein</fullName>
    </submittedName>
</protein>
<dbReference type="Proteomes" id="UP001501822">
    <property type="component" value="Unassembled WGS sequence"/>
</dbReference>
<gene>
    <name evidence="2" type="ORF">GCM10010151_71130</name>
</gene>
<organism evidence="2 3">
    <name type="scientific">Actinoallomurus spadix</name>
    <dbReference type="NCBI Taxonomy" id="79912"/>
    <lineage>
        <taxon>Bacteria</taxon>
        <taxon>Bacillati</taxon>
        <taxon>Actinomycetota</taxon>
        <taxon>Actinomycetes</taxon>
        <taxon>Streptosporangiales</taxon>
        <taxon>Thermomonosporaceae</taxon>
        <taxon>Actinoallomurus</taxon>
    </lineage>
</organism>
<name>A0ABN0XRN0_9ACTN</name>